<dbReference type="EMBL" id="MN739883">
    <property type="protein sequence ID" value="QHT75867.1"/>
    <property type="molecule type" value="Genomic_DNA"/>
</dbReference>
<organism evidence="1">
    <name type="scientific">viral metagenome</name>
    <dbReference type="NCBI Taxonomy" id="1070528"/>
    <lineage>
        <taxon>unclassified sequences</taxon>
        <taxon>metagenomes</taxon>
        <taxon>organismal metagenomes</taxon>
    </lineage>
</organism>
<dbReference type="AlphaFoldDB" id="A0A6C0H629"/>
<proteinExistence type="predicted"/>
<protein>
    <submittedName>
        <fullName evidence="1">Uncharacterized protein</fullName>
    </submittedName>
</protein>
<accession>A0A6C0H629</accession>
<evidence type="ECO:0000313" key="1">
    <source>
        <dbReference type="EMBL" id="QHT75867.1"/>
    </source>
</evidence>
<sequence length="172" mass="20845">MQRLNIICGNNNHIIINKMIQKYSEIENISHYFTTIYYKYKINKCKYIELDDFIDENYCNFLLILGDEIYKSKTLNKLVSLLSKSSKYILLIDVKILPVYLNSSIYYEISDITIYLNKDNLYYNYCRLIELLTNDLYEGKICLKYYNDEIRYMNEMYPNLVANKRNLCFKYF</sequence>
<reference evidence="1" key="1">
    <citation type="journal article" date="2020" name="Nature">
        <title>Giant virus diversity and host interactions through global metagenomics.</title>
        <authorList>
            <person name="Schulz F."/>
            <person name="Roux S."/>
            <person name="Paez-Espino D."/>
            <person name="Jungbluth S."/>
            <person name="Walsh D.A."/>
            <person name="Denef V.J."/>
            <person name="McMahon K.D."/>
            <person name="Konstantinidis K.T."/>
            <person name="Eloe-Fadrosh E.A."/>
            <person name="Kyrpides N.C."/>
            <person name="Woyke T."/>
        </authorList>
    </citation>
    <scope>NUCLEOTIDE SEQUENCE</scope>
    <source>
        <strain evidence="1">GVMAG-M-3300023179-71</strain>
    </source>
</reference>
<name>A0A6C0H629_9ZZZZ</name>